<evidence type="ECO:0000313" key="4">
    <source>
        <dbReference type="Proteomes" id="UP000594468"/>
    </source>
</evidence>
<name>A0A7S8IG46_9CHLR</name>
<feature type="compositionally biased region" description="Polar residues" evidence="1">
    <location>
        <begin position="79"/>
        <end position="98"/>
    </location>
</feature>
<dbReference type="Pfam" id="PF13524">
    <property type="entry name" value="Glyco_trans_1_2"/>
    <property type="match status" value="1"/>
</dbReference>
<dbReference type="GO" id="GO:0016740">
    <property type="term" value="F:transferase activity"/>
    <property type="evidence" value="ECO:0007669"/>
    <property type="project" value="UniProtKB-KW"/>
</dbReference>
<evidence type="ECO:0000256" key="1">
    <source>
        <dbReference type="SAM" id="MobiDB-lite"/>
    </source>
</evidence>
<keyword evidence="3" id="KW-0808">Transferase</keyword>
<dbReference type="Gene3D" id="3.40.50.2000">
    <property type="entry name" value="Glycogen Phosphorylase B"/>
    <property type="match status" value="1"/>
</dbReference>
<feature type="domain" description="Spore protein YkvP/CgeB glycosyl transferase-like" evidence="2">
    <location>
        <begin position="251"/>
        <end position="393"/>
    </location>
</feature>
<gene>
    <name evidence="3" type="ORF">G4Y79_07885</name>
</gene>
<dbReference type="Proteomes" id="UP000594468">
    <property type="component" value="Chromosome"/>
</dbReference>
<dbReference type="InterPro" id="IPR055259">
    <property type="entry name" value="YkvP/CgeB_Glyco_trans-like"/>
</dbReference>
<organism evidence="3 4">
    <name type="scientific">Phototrophicus methaneseepsis</name>
    <dbReference type="NCBI Taxonomy" id="2710758"/>
    <lineage>
        <taxon>Bacteria</taxon>
        <taxon>Bacillati</taxon>
        <taxon>Chloroflexota</taxon>
        <taxon>Candidatus Thermofontia</taxon>
        <taxon>Phototrophicales</taxon>
        <taxon>Phototrophicaceae</taxon>
        <taxon>Phototrophicus</taxon>
    </lineage>
</organism>
<dbReference type="RefSeq" id="WP_195172345.1">
    <property type="nucleotide sequence ID" value="NZ_CP062983.1"/>
</dbReference>
<reference evidence="3 4" key="1">
    <citation type="submission" date="2020-02" db="EMBL/GenBank/DDBJ databases">
        <authorList>
            <person name="Zheng R.K."/>
            <person name="Sun C.M."/>
        </authorList>
    </citation>
    <scope>NUCLEOTIDE SEQUENCE [LARGE SCALE GENOMIC DNA]</scope>
    <source>
        <strain evidence="4">rifampicinis</strain>
    </source>
</reference>
<dbReference type="AlphaFoldDB" id="A0A7S8IG46"/>
<protein>
    <submittedName>
        <fullName evidence="3">Glycosyltransferase</fullName>
    </submittedName>
</protein>
<accession>A0A7S8IG46</accession>
<dbReference type="KEGG" id="pmet:G4Y79_07885"/>
<evidence type="ECO:0000313" key="3">
    <source>
        <dbReference type="EMBL" id="QPC84282.1"/>
    </source>
</evidence>
<sequence length="400" mass="45216">MKLLFVVSSLDLTQPFSATPAWWQLLKGLYEIGVEVIAAPYQGPAIESLWWRAADNPAKWQGDAFKSARDWMRRIAPDRQTQMSDTTPADESQTESTSAKLVRQTAQKFIAPLWLNHIDTLLTKEPDIDAVIFLTIPLNQLNGVPEALIAKHKKPIFYFDGDVPASLPNMRGFATGFRIYQGANLDEYTAFISNSKGGEDLLKQLGAREAHTVWYGADPDVFAPIDVPEQDLDVMFYGHGREYRGEWIDAMIRDASNALPDAKFAVRGTRLGDIGRTQQLPYLSFSKLREYACRSKINLCITRGAHASLYASASSRPFELSSMQCCVVANPYNGLELWFEPEKEIIIVNSAEEALERYTFLLSHDAERQRMAQAARERVLKEHTFRHRAHDLVNIIQGYL</sequence>
<keyword evidence="4" id="KW-1185">Reference proteome</keyword>
<proteinExistence type="predicted"/>
<dbReference type="EMBL" id="CP062983">
    <property type="protein sequence ID" value="QPC84282.1"/>
    <property type="molecule type" value="Genomic_DNA"/>
</dbReference>
<evidence type="ECO:0000259" key="2">
    <source>
        <dbReference type="Pfam" id="PF13524"/>
    </source>
</evidence>
<dbReference type="SUPFAM" id="SSF53756">
    <property type="entry name" value="UDP-Glycosyltransferase/glycogen phosphorylase"/>
    <property type="match status" value="1"/>
</dbReference>
<feature type="region of interest" description="Disordered" evidence="1">
    <location>
        <begin position="77"/>
        <end position="98"/>
    </location>
</feature>